<evidence type="ECO:0000313" key="6">
    <source>
        <dbReference type="Proteomes" id="UP000554520"/>
    </source>
</evidence>
<dbReference type="GO" id="GO:1902201">
    <property type="term" value="P:negative regulation of bacterial-type flagellum-dependent cell motility"/>
    <property type="evidence" value="ECO:0007669"/>
    <property type="project" value="TreeGrafter"/>
</dbReference>
<evidence type="ECO:0000256" key="3">
    <source>
        <dbReference type="SAM" id="Phobius"/>
    </source>
</evidence>
<dbReference type="Pfam" id="PF00990">
    <property type="entry name" value="GGDEF"/>
    <property type="match status" value="1"/>
</dbReference>
<evidence type="ECO:0000256" key="1">
    <source>
        <dbReference type="ARBA" id="ARBA00012528"/>
    </source>
</evidence>
<keyword evidence="6" id="KW-1185">Reference proteome</keyword>
<reference evidence="5 6" key="1">
    <citation type="submission" date="2020-08" db="EMBL/GenBank/DDBJ databases">
        <title>Genomic Encyclopedia of Type Strains, Phase III (KMG-III): the genomes of soil and plant-associated and newly described type strains.</title>
        <authorList>
            <person name="Whitman W."/>
        </authorList>
    </citation>
    <scope>NUCLEOTIDE SEQUENCE [LARGE SCALE GENOMIC DNA]</scope>
    <source>
        <strain evidence="5 6">CECT 7015</strain>
    </source>
</reference>
<feature type="transmembrane region" description="Helical" evidence="3">
    <location>
        <begin position="279"/>
        <end position="297"/>
    </location>
</feature>
<dbReference type="GO" id="GO:0005886">
    <property type="term" value="C:plasma membrane"/>
    <property type="evidence" value="ECO:0007669"/>
    <property type="project" value="TreeGrafter"/>
</dbReference>
<dbReference type="PROSITE" id="PS50887">
    <property type="entry name" value="GGDEF"/>
    <property type="match status" value="1"/>
</dbReference>
<keyword evidence="3" id="KW-0472">Membrane</keyword>
<feature type="domain" description="GGDEF" evidence="4">
    <location>
        <begin position="339"/>
        <end position="474"/>
    </location>
</feature>
<keyword evidence="3" id="KW-1133">Transmembrane helix</keyword>
<dbReference type="Proteomes" id="UP000554520">
    <property type="component" value="Unassembled WGS sequence"/>
</dbReference>
<dbReference type="GO" id="GO:0043709">
    <property type="term" value="P:cell adhesion involved in single-species biofilm formation"/>
    <property type="evidence" value="ECO:0007669"/>
    <property type="project" value="TreeGrafter"/>
</dbReference>
<sequence>MTLAIFEARAAYIKKIRGGLILGVVVFAASMLGILTRVEGSFAAFWPANPIVLGIMIRFPQLSSLRTWIAAFAGYMAADLLAGGSYTVALWLSCANLVGVLVGFLLFQRLPDTDRSLKRPLSIVWLFTICLISAAVSALAGAGVGHAMLGRHFTAGLAFWFTTELVNSIILLPVILTTPTAKRTLLHITELTKTRWDAKTFLPVLALLGLMCTSMMVGRPGSFAYPIPALLWCAMTYGLFATTILTLCFSIWAISAISAGILPFLMGDDPLMSMMSQRLAIALIALGPLTVASINTMKDELLRRLEYSVNHDFLTQALSRGALMKSANDLLARNDETNGFFCVLMLDIDNFKAINDKYGHAAGDCVLVAFSDVVAGELGSDDLFGRLGGEEFKLVFTTHNPGDAKMAAENIRSKTETLILRTGDGTIPNITVSGGLVIRLPMCREPLDNLFAIADKCLYQAKSAGKNRIVTSPS</sequence>
<dbReference type="RefSeq" id="WP_183665012.1">
    <property type="nucleotide sequence ID" value="NZ_JACHXN010000029.1"/>
</dbReference>
<dbReference type="EC" id="2.7.7.65" evidence="1"/>
<comment type="catalytic activity">
    <reaction evidence="2">
        <text>2 GTP = 3',3'-c-di-GMP + 2 diphosphate</text>
        <dbReference type="Rhea" id="RHEA:24898"/>
        <dbReference type="ChEBI" id="CHEBI:33019"/>
        <dbReference type="ChEBI" id="CHEBI:37565"/>
        <dbReference type="ChEBI" id="CHEBI:58805"/>
        <dbReference type="EC" id="2.7.7.65"/>
    </reaction>
</comment>
<dbReference type="AlphaFoldDB" id="A0A839UDT6"/>
<comment type="caution">
    <text evidence="5">The sequence shown here is derived from an EMBL/GenBank/DDBJ whole genome shotgun (WGS) entry which is preliminary data.</text>
</comment>
<evidence type="ECO:0000259" key="4">
    <source>
        <dbReference type="PROSITE" id="PS50887"/>
    </source>
</evidence>
<proteinExistence type="predicted"/>
<keyword evidence="3" id="KW-0812">Transmembrane</keyword>
<evidence type="ECO:0000256" key="2">
    <source>
        <dbReference type="ARBA" id="ARBA00034247"/>
    </source>
</evidence>
<dbReference type="InterPro" id="IPR050469">
    <property type="entry name" value="Diguanylate_Cyclase"/>
</dbReference>
<feature type="transmembrane region" description="Helical" evidence="3">
    <location>
        <begin position="247"/>
        <end position="267"/>
    </location>
</feature>
<feature type="transmembrane region" description="Helical" evidence="3">
    <location>
        <begin position="157"/>
        <end position="179"/>
    </location>
</feature>
<dbReference type="SMART" id="SM00267">
    <property type="entry name" value="GGDEF"/>
    <property type="match status" value="1"/>
</dbReference>
<dbReference type="PANTHER" id="PTHR45138">
    <property type="entry name" value="REGULATORY COMPONENTS OF SENSORY TRANSDUCTION SYSTEM"/>
    <property type="match status" value="1"/>
</dbReference>
<feature type="transmembrane region" description="Helical" evidence="3">
    <location>
        <begin position="200"/>
        <end position="217"/>
    </location>
</feature>
<feature type="transmembrane region" description="Helical" evidence="3">
    <location>
        <begin position="88"/>
        <end position="107"/>
    </location>
</feature>
<dbReference type="NCBIfam" id="TIGR00254">
    <property type="entry name" value="GGDEF"/>
    <property type="match status" value="1"/>
</dbReference>
<name>A0A839UDT6_9HYPH</name>
<dbReference type="EMBL" id="JACHXN010000029">
    <property type="protein sequence ID" value="MBB3149248.1"/>
    <property type="molecule type" value="Genomic_DNA"/>
</dbReference>
<dbReference type="InterPro" id="IPR043128">
    <property type="entry name" value="Rev_trsase/Diguanyl_cyclase"/>
</dbReference>
<organism evidence="5 6">
    <name type="scientific">Phyllobacterium trifolii</name>
    <dbReference type="NCBI Taxonomy" id="300193"/>
    <lineage>
        <taxon>Bacteria</taxon>
        <taxon>Pseudomonadati</taxon>
        <taxon>Pseudomonadota</taxon>
        <taxon>Alphaproteobacteria</taxon>
        <taxon>Hyphomicrobiales</taxon>
        <taxon>Phyllobacteriaceae</taxon>
        <taxon>Phyllobacterium</taxon>
    </lineage>
</organism>
<dbReference type="GO" id="GO:0052621">
    <property type="term" value="F:diguanylate cyclase activity"/>
    <property type="evidence" value="ECO:0007669"/>
    <property type="project" value="UniProtKB-EC"/>
</dbReference>
<gene>
    <name evidence="5" type="ORF">FHS21_005700</name>
</gene>
<dbReference type="PANTHER" id="PTHR45138:SF9">
    <property type="entry name" value="DIGUANYLATE CYCLASE DGCM-RELATED"/>
    <property type="match status" value="1"/>
</dbReference>
<dbReference type="CDD" id="cd01949">
    <property type="entry name" value="GGDEF"/>
    <property type="match status" value="1"/>
</dbReference>
<feature type="transmembrane region" description="Helical" evidence="3">
    <location>
        <begin position="16"/>
        <end position="35"/>
    </location>
</feature>
<accession>A0A839UDT6</accession>
<feature type="transmembrane region" description="Helical" evidence="3">
    <location>
        <begin position="123"/>
        <end position="145"/>
    </location>
</feature>
<evidence type="ECO:0000313" key="5">
    <source>
        <dbReference type="EMBL" id="MBB3149248.1"/>
    </source>
</evidence>
<protein>
    <recommendedName>
        <fullName evidence="1">diguanylate cyclase</fullName>
        <ecNumber evidence="1">2.7.7.65</ecNumber>
    </recommendedName>
</protein>
<dbReference type="InterPro" id="IPR000160">
    <property type="entry name" value="GGDEF_dom"/>
</dbReference>
<dbReference type="Gene3D" id="3.30.70.270">
    <property type="match status" value="1"/>
</dbReference>
<dbReference type="InterPro" id="IPR029787">
    <property type="entry name" value="Nucleotide_cyclase"/>
</dbReference>
<dbReference type="SUPFAM" id="SSF55073">
    <property type="entry name" value="Nucleotide cyclase"/>
    <property type="match status" value="1"/>
</dbReference>